<organism evidence="2 3">
    <name type="scientific">Trifolium medium</name>
    <dbReference type="NCBI Taxonomy" id="97028"/>
    <lineage>
        <taxon>Eukaryota</taxon>
        <taxon>Viridiplantae</taxon>
        <taxon>Streptophyta</taxon>
        <taxon>Embryophyta</taxon>
        <taxon>Tracheophyta</taxon>
        <taxon>Spermatophyta</taxon>
        <taxon>Magnoliopsida</taxon>
        <taxon>eudicotyledons</taxon>
        <taxon>Gunneridae</taxon>
        <taxon>Pentapetalae</taxon>
        <taxon>rosids</taxon>
        <taxon>fabids</taxon>
        <taxon>Fabales</taxon>
        <taxon>Fabaceae</taxon>
        <taxon>Papilionoideae</taxon>
        <taxon>50 kb inversion clade</taxon>
        <taxon>NPAAA clade</taxon>
        <taxon>Hologalegina</taxon>
        <taxon>IRL clade</taxon>
        <taxon>Trifolieae</taxon>
        <taxon>Trifolium</taxon>
    </lineage>
</organism>
<dbReference type="Pfam" id="PF13966">
    <property type="entry name" value="zf-RVT"/>
    <property type="match status" value="1"/>
</dbReference>
<dbReference type="EMBL" id="LXQA010037399">
    <property type="protein sequence ID" value="MCH98363.1"/>
    <property type="molecule type" value="Genomic_DNA"/>
</dbReference>
<evidence type="ECO:0000259" key="1">
    <source>
        <dbReference type="Pfam" id="PF13966"/>
    </source>
</evidence>
<name>A0A392NG96_9FABA</name>
<dbReference type="InterPro" id="IPR026960">
    <property type="entry name" value="RVT-Znf"/>
</dbReference>
<dbReference type="PANTHER" id="PTHR36617">
    <property type="entry name" value="PROTEIN, PUTATIVE-RELATED"/>
    <property type="match status" value="1"/>
</dbReference>
<feature type="non-terminal residue" evidence="2">
    <location>
        <position position="192"/>
    </location>
</feature>
<keyword evidence="2" id="KW-0675">Receptor</keyword>
<reference evidence="2 3" key="1">
    <citation type="journal article" date="2018" name="Front. Plant Sci.">
        <title>Red Clover (Trifolium pratense) and Zigzag Clover (T. medium) - A Picture of Genomic Similarities and Differences.</title>
        <authorList>
            <person name="Dluhosova J."/>
            <person name="Istvanek J."/>
            <person name="Nedelnik J."/>
            <person name="Repkova J."/>
        </authorList>
    </citation>
    <scope>NUCLEOTIDE SEQUENCE [LARGE SCALE GENOMIC DNA]</scope>
    <source>
        <strain evidence="3">cv. 10/8</strain>
        <tissue evidence="2">Leaf</tissue>
    </source>
</reference>
<proteinExistence type="predicted"/>
<accession>A0A392NG96</accession>
<dbReference type="AlphaFoldDB" id="A0A392NG96"/>
<keyword evidence="3" id="KW-1185">Reference proteome</keyword>
<dbReference type="Proteomes" id="UP000265520">
    <property type="component" value="Unassembled WGS sequence"/>
</dbReference>
<evidence type="ECO:0000313" key="3">
    <source>
        <dbReference type="Proteomes" id="UP000265520"/>
    </source>
</evidence>
<protein>
    <submittedName>
        <fullName evidence="2">Cysteine-rich receptor-like protein kinase</fullName>
    </submittedName>
</protein>
<feature type="domain" description="Reverse transcriptase zinc-binding" evidence="1">
    <location>
        <begin position="118"/>
        <end position="192"/>
    </location>
</feature>
<comment type="caution">
    <text evidence="2">The sequence shown here is derived from an EMBL/GenBank/DDBJ whole genome shotgun (WGS) entry which is preliminary data.</text>
</comment>
<evidence type="ECO:0000313" key="2">
    <source>
        <dbReference type="EMBL" id="MCH98363.1"/>
    </source>
</evidence>
<dbReference type="PANTHER" id="PTHR36617:SF16">
    <property type="entry name" value="OS04G0516500 PROTEIN"/>
    <property type="match status" value="1"/>
</dbReference>
<dbReference type="GO" id="GO:0016301">
    <property type="term" value="F:kinase activity"/>
    <property type="evidence" value="ECO:0007669"/>
    <property type="project" value="UniProtKB-KW"/>
</dbReference>
<keyword evidence="2" id="KW-0808">Transferase</keyword>
<keyword evidence="2" id="KW-0418">Kinase</keyword>
<sequence>MWKEVIRCKYGEEVVGRVEMGEDNVPWFSSLWWKDITSIGQNLDRNWFAQEVVKNLGNGRNTSFWKDKWVGVRPLKESFPRLFSISTQKQESVAGVWNGAGTAEEDKWRWSPGTNGEFSVKSTYVLVSNLLLGRDSIDREQASVFKVIWTCPAPSKVSGFSWMLLNNRIPTKDNLFQRQIIQQGDEQLCVMC</sequence>